<dbReference type="Proteomes" id="UP000001307">
    <property type="component" value="Unassembled WGS sequence"/>
</dbReference>
<evidence type="ECO:0000313" key="2">
    <source>
        <dbReference type="Proteomes" id="UP000001307"/>
    </source>
</evidence>
<organism evidence="1">
    <name type="scientific">Oikopleura dioica</name>
    <name type="common">Tunicate</name>
    <dbReference type="NCBI Taxonomy" id="34765"/>
    <lineage>
        <taxon>Eukaryota</taxon>
        <taxon>Metazoa</taxon>
        <taxon>Chordata</taxon>
        <taxon>Tunicata</taxon>
        <taxon>Appendicularia</taxon>
        <taxon>Copelata</taxon>
        <taxon>Oikopleuridae</taxon>
        <taxon>Oikopleura</taxon>
    </lineage>
</organism>
<name>E4WR58_OIKDI</name>
<evidence type="ECO:0000313" key="1">
    <source>
        <dbReference type="EMBL" id="CBY20244.1"/>
    </source>
</evidence>
<dbReference type="InParanoid" id="E4WR58"/>
<protein>
    <submittedName>
        <fullName evidence="1">Uncharacterized protein</fullName>
    </submittedName>
</protein>
<reference evidence="1" key="1">
    <citation type="journal article" date="2010" name="Science">
        <title>Plasticity of animal genome architecture unmasked by rapid evolution of a pelagic tunicate.</title>
        <authorList>
            <person name="Denoeud F."/>
            <person name="Henriet S."/>
            <person name="Mungpakdee S."/>
            <person name="Aury J.M."/>
            <person name="Da Silva C."/>
            <person name="Brinkmann H."/>
            <person name="Mikhaleva J."/>
            <person name="Olsen L.C."/>
            <person name="Jubin C."/>
            <person name="Canestro C."/>
            <person name="Bouquet J.M."/>
            <person name="Danks G."/>
            <person name="Poulain J."/>
            <person name="Campsteijn C."/>
            <person name="Adamski M."/>
            <person name="Cross I."/>
            <person name="Yadetie F."/>
            <person name="Muffato M."/>
            <person name="Louis A."/>
            <person name="Butcher S."/>
            <person name="Tsagkogeorga G."/>
            <person name="Konrad A."/>
            <person name="Singh S."/>
            <person name="Jensen M.F."/>
            <person name="Cong E.H."/>
            <person name="Eikeseth-Otteraa H."/>
            <person name="Noel B."/>
            <person name="Anthouard V."/>
            <person name="Porcel B.M."/>
            <person name="Kachouri-Lafond R."/>
            <person name="Nishino A."/>
            <person name="Ugolini M."/>
            <person name="Chourrout P."/>
            <person name="Nishida H."/>
            <person name="Aasland R."/>
            <person name="Huzurbazar S."/>
            <person name="Westhof E."/>
            <person name="Delsuc F."/>
            <person name="Lehrach H."/>
            <person name="Reinhardt R."/>
            <person name="Weissenbach J."/>
            <person name="Roy S.W."/>
            <person name="Artiguenave F."/>
            <person name="Postlethwait J.H."/>
            <person name="Manak J.R."/>
            <person name="Thompson E.M."/>
            <person name="Jaillon O."/>
            <person name="Du Pasquier L."/>
            <person name="Boudinot P."/>
            <person name="Liberles D.A."/>
            <person name="Volff J.N."/>
            <person name="Philippe H."/>
            <person name="Lenhard B."/>
            <person name="Roest Crollius H."/>
            <person name="Wincker P."/>
            <person name="Chourrout D."/>
        </authorList>
    </citation>
    <scope>NUCLEOTIDE SEQUENCE [LARGE SCALE GENOMIC DNA]</scope>
</reference>
<gene>
    <name evidence="1" type="ORF">GSOID_T00000231001</name>
</gene>
<keyword evidence="2" id="KW-1185">Reference proteome</keyword>
<sequence>MLILDMSFSMIFLEIKMLQTWQQHLKNSRDKLKHVILQITYLQEYGQIVNTWISLQMGTVVQNLCAYIQTQNEFDEIMKIRDVIGLNELSAEAIGQFRACEQRLDENVEFMNAYGSQIIYWLRNYDPNYPL</sequence>
<accession>E4WR58</accession>
<dbReference type="EMBL" id="FN653015">
    <property type="protein sequence ID" value="CBY20244.1"/>
    <property type="molecule type" value="Genomic_DNA"/>
</dbReference>
<proteinExistence type="predicted"/>
<dbReference type="AlphaFoldDB" id="E4WR58"/>